<dbReference type="RefSeq" id="WP_040199268.1">
    <property type="nucleotide sequence ID" value="NZ_CP010311.1"/>
</dbReference>
<evidence type="ECO:0000256" key="1">
    <source>
        <dbReference type="ARBA" id="ARBA00004141"/>
    </source>
</evidence>
<dbReference type="OrthoDB" id="9809646at2"/>
<dbReference type="HOGENOM" id="CLU_101331_3_1_7"/>
<sequence length="146" mass="15930">MNRLVSIVLHGARIALGVTFFYAGWIKAQEPIDFARAVANYQVLPYSWNYLVAATLPYVELLAGTLLVLNRRVRPAALVIGVLNFVFILALISVMARGLDIDCGCFAPSGQGHTTALEALLRDLGLMVLVVLAWLSRERRSVASSS</sequence>
<evidence type="ECO:0000256" key="3">
    <source>
        <dbReference type="ARBA" id="ARBA00022989"/>
    </source>
</evidence>
<dbReference type="GO" id="GO:0030416">
    <property type="term" value="P:methylamine metabolic process"/>
    <property type="evidence" value="ECO:0007669"/>
    <property type="project" value="InterPro"/>
</dbReference>
<reference evidence="7 8" key="1">
    <citation type="journal article" date="2015" name="Genome Announc.">
        <title>Genomes of Geoalkalibacter ferrihydriticus Z-0531T and Geoalkalibacter subterraneus Red1T, Two Haloalkaliphilic Metal-Reducing Deltaproteobacteria.</title>
        <authorList>
            <person name="Badalamenti J.P."/>
            <person name="Krajmalnik-Brown R."/>
            <person name="Torres C.I."/>
            <person name="Bond D.R."/>
        </authorList>
    </citation>
    <scope>NUCLEOTIDE SEQUENCE [LARGE SCALE GENOMIC DNA]</scope>
    <source>
        <strain evidence="7 8">Red1</strain>
    </source>
</reference>
<evidence type="ECO:0000256" key="2">
    <source>
        <dbReference type="ARBA" id="ARBA00022692"/>
    </source>
</evidence>
<dbReference type="KEGG" id="gsb:GSUB_03850"/>
<dbReference type="GO" id="GO:0016020">
    <property type="term" value="C:membrane"/>
    <property type="evidence" value="ECO:0007669"/>
    <property type="project" value="UniProtKB-SubCell"/>
</dbReference>
<proteinExistence type="predicted"/>
<feature type="transmembrane region" description="Helical" evidence="5">
    <location>
        <begin position="7"/>
        <end position="28"/>
    </location>
</feature>
<evidence type="ECO:0000259" key="6">
    <source>
        <dbReference type="Pfam" id="PF07291"/>
    </source>
</evidence>
<organism evidence="7 8">
    <name type="scientific">Geoalkalibacter subterraneus</name>
    <dbReference type="NCBI Taxonomy" id="483547"/>
    <lineage>
        <taxon>Bacteria</taxon>
        <taxon>Pseudomonadati</taxon>
        <taxon>Thermodesulfobacteriota</taxon>
        <taxon>Desulfuromonadia</taxon>
        <taxon>Desulfuromonadales</taxon>
        <taxon>Geoalkalibacteraceae</taxon>
        <taxon>Geoalkalibacter</taxon>
    </lineage>
</organism>
<evidence type="ECO:0000256" key="5">
    <source>
        <dbReference type="SAM" id="Phobius"/>
    </source>
</evidence>
<dbReference type="EMBL" id="CP010311">
    <property type="protein sequence ID" value="AJF05867.1"/>
    <property type="molecule type" value="Genomic_DNA"/>
</dbReference>
<dbReference type="InterPro" id="IPR009908">
    <property type="entry name" value="Methylamine_util_MauE"/>
</dbReference>
<dbReference type="Proteomes" id="UP000035036">
    <property type="component" value="Chromosome"/>
</dbReference>
<feature type="domain" description="Methylamine utilisation protein MauE" evidence="6">
    <location>
        <begin position="7"/>
        <end position="135"/>
    </location>
</feature>
<evidence type="ECO:0000313" key="8">
    <source>
        <dbReference type="Proteomes" id="UP000035036"/>
    </source>
</evidence>
<dbReference type="Pfam" id="PF07291">
    <property type="entry name" value="MauE"/>
    <property type="match status" value="1"/>
</dbReference>
<feature type="transmembrane region" description="Helical" evidence="5">
    <location>
        <begin position="76"/>
        <end position="99"/>
    </location>
</feature>
<evidence type="ECO:0000256" key="4">
    <source>
        <dbReference type="ARBA" id="ARBA00023136"/>
    </source>
</evidence>
<dbReference type="UniPathway" id="UPA00895"/>
<keyword evidence="4 5" id="KW-0472">Membrane</keyword>
<accession>A0A0B5FCG2</accession>
<gene>
    <name evidence="7" type="ORF">GSUB_03850</name>
</gene>
<keyword evidence="3 5" id="KW-1133">Transmembrane helix</keyword>
<comment type="subcellular location">
    <subcellularLocation>
        <location evidence="1">Membrane</location>
        <topology evidence="1">Multi-pass membrane protein</topology>
    </subcellularLocation>
</comment>
<protein>
    <submittedName>
        <fullName evidence="7">DoxX family protein</fullName>
    </submittedName>
</protein>
<feature type="transmembrane region" description="Helical" evidence="5">
    <location>
        <begin position="48"/>
        <end position="69"/>
    </location>
</feature>
<dbReference type="STRING" id="483547.GSUB_03850"/>
<keyword evidence="8" id="KW-1185">Reference proteome</keyword>
<feature type="transmembrane region" description="Helical" evidence="5">
    <location>
        <begin position="119"/>
        <end position="136"/>
    </location>
</feature>
<keyword evidence="2 5" id="KW-0812">Transmembrane</keyword>
<name>A0A0B5FCG2_9BACT</name>
<dbReference type="AlphaFoldDB" id="A0A0B5FCG2"/>
<evidence type="ECO:0000313" key="7">
    <source>
        <dbReference type="EMBL" id="AJF05867.1"/>
    </source>
</evidence>